<gene>
    <name evidence="6" type="ORF">E3P90_03570</name>
</gene>
<dbReference type="InterPro" id="IPR051345">
    <property type="entry name" value="Importin_beta-like_NTR"/>
</dbReference>
<dbReference type="Pfam" id="PF18806">
    <property type="entry name" value="Importin_rep_3"/>
    <property type="match status" value="1"/>
</dbReference>
<dbReference type="PANTHER" id="PTHR12363">
    <property type="entry name" value="TRANSPORTIN 3 AND IMPORTIN 13"/>
    <property type="match status" value="1"/>
</dbReference>
<evidence type="ECO:0000256" key="3">
    <source>
        <dbReference type="ARBA" id="ARBA00022448"/>
    </source>
</evidence>
<keyword evidence="5" id="KW-0539">Nucleus</keyword>
<proteinExistence type="inferred from homology"/>
<dbReference type="InterPro" id="IPR040520">
    <property type="entry name" value="Importin_rep_3"/>
</dbReference>
<dbReference type="AlphaFoldDB" id="A0A4T0H468"/>
<comment type="caution">
    <text evidence="6">The sequence shown here is derived from an EMBL/GenBank/DDBJ whole genome shotgun (WGS) entry which is preliminary data.</text>
</comment>
<sequence length="915" mass="101599">MFSVDVIIANIINPNSNDSIKFYQNELLNLQKSPVGWQLMEDLLTSDDKIYKFYGALTAQIKASNNLSGVNDAEVSNFKAKLIFYINSNNGNRLVSNKLLSTLIVLLVKTSLNELFSTLSLLNLPESFKLAVAFEDLVRFELSSQQSQQLHQQLQSHKNHIENTIINNLSDLDSTTTSIECYLRFNSSHDFLDRLLNNLLNMINPDNFNKVSPTIEILITFKDYSIPVSHLLTCPLSSQLWQQCIENESSDEISQSIINLLLTFVESYPEFIVNNPTSPTTHSLLQLALSATSFPGLAGSDEEISESSLDIWFQLQESLSDDPTNADHFKQYFSQLSYILLTKVVFPPSLAQNQLARDQFISYRQIVGDTFIYSYYVIRDALTELLFNSLTTTLQSSEKVESVFFAFKSIQEALPENSDAVVRFFDSHIINVISTHSQRAQQTFLATIDEYSPQISHHPSVLPQLLNFVVARLSHAELATTAANALRSLCGDCKQHLINEIGAFGELHKNLSTSVPVSERSKVIQAIVSIVNALPPAQAKDPLIAIVQPLLEIIFTNLDTTIKSKESAERESVLVAFDNLLAVSKGLVNYDDDVDYAQVELVRGNEILMQLRKAFVEIGLKVSVEATSDSDISSIFGDIAKSLTLSPTQPTLLTPQLEDLLNVAGMALSSPHLSSIWLSLSTSLINRSKIIIDEEPQKRDLYVSIILQLTTTAWSSISKTLTNELQMQEYPDITSTFFSMLTMLTKSLPIAFLQLDGVVLEGLLTFSTIALKIPERHALRAAADFVSSTIFQTRNLPAIEQSIVDGLLKKFGATMVRTSLIGVAQNAPRSQVPILGEIIFLFVVKLSAQSERWVESAVLEPLDVYTRASMQDKEKVTKTINAARTARRVKEACSEFAGVCRGTQGSAFGMAVSVV</sequence>
<keyword evidence="3" id="KW-0813">Transport</keyword>
<evidence type="ECO:0008006" key="8">
    <source>
        <dbReference type="Google" id="ProtNLM"/>
    </source>
</evidence>
<dbReference type="PANTHER" id="PTHR12363:SF33">
    <property type="entry name" value="IMPORTIN-13"/>
    <property type="match status" value="1"/>
</dbReference>
<dbReference type="EMBL" id="SPOF01000053">
    <property type="protein sequence ID" value="TIB08721.1"/>
    <property type="molecule type" value="Genomic_DNA"/>
</dbReference>
<name>A0A4T0H468_WALIC</name>
<dbReference type="Gene3D" id="1.25.10.10">
    <property type="entry name" value="Leucine-rich Repeat Variant"/>
    <property type="match status" value="1"/>
</dbReference>
<dbReference type="GO" id="GO:0005634">
    <property type="term" value="C:nucleus"/>
    <property type="evidence" value="ECO:0007669"/>
    <property type="project" value="UniProtKB-SubCell"/>
</dbReference>
<comment type="similarity">
    <text evidence="2">Belongs to the importin beta family.</text>
</comment>
<evidence type="ECO:0000256" key="5">
    <source>
        <dbReference type="ARBA" id="ARBA00023242"/>
    </source>
</evidence>
<keyword evidence="4" id="KW-0653">Protein transport</keyword>
<evidence type="ECO:0000256" key="1">
    <source>
        <dbReference type="ARBA" id="ARBA00004123"/>
    </source>
</evidence>
<dbReference type="InterPro" id="IPR016024">
    <property type="entry name" value="ARM-type_fold"/>
</dbReference>
<evidence type="ECO:0000256" key="4">
    <source>
        <dbReference type="ARBA" id="ARBA00022927"/>
    </source>
</evidence>
<evidence type="ECO:0000256" key="2">
    <source>
        <dbReference type="ARBA" id="ARBA00007991"/>
    </source>
</evidence>
<comment type="subcellular location">
    <subcellularLocation>
        <location evidence="1">Nucleus</location>
    </subcellularLocation>
</comment>
<dbReference type="InterPro" id="IPR011989">
    <property type="entry name" value="ARM-like"/>
</dbReference>
<dbReference type="Proteomes" id="UP000306954">
    <property type="component" value="Unassembled WGS sequence"/>
</dbReference>
<protein>
    <recommendedName>
        <fullName evidence="8">Importin-13</fullName>
    </recommendedName>
</protein>
<dbReference type="GO" id="GO:0005737">
    <property type="term" value="C:cytoplasm"/>
    <property type="evidence" value="ECO:0007669"/>
    <property type="project" value="TreeGrafter"/>
</dbReference>
<dbReference type="SUPFAM" id="SSF48371">
    <property type="entry name" value="ARM repeat"/>
    <property type="match status" value="1"/>
</dbReference>
<dbReference type="GO" id="GO:0006606">
    <property type="term" value="P:protein import into nucleus"/>
    <property type="evidence" value="ECO:0007669"/>
    <property type="project" value="TreeGrafter"/>
</dbReference>
<accession>A0A4T0H468</accession>
<dbReference type="InterPro" id="IPR057942">
    <property type="entry name" value="TPR_TNPO3_IPO13_3rd"/>
</dbReference>
<dbReference type="Pfam" id="PF24140">
    <property type="entry name" value="TPR_TNPO3_IPO13_3rd"/>
    <property type="match status" value="1"/>
</dbReference>
<evidence type="ECO:0000313" key="6">
    <source>
        <dbReference type="EMBL" id="TIB08721.1"/>
    </source>
</evidence>
<evidence type="ECO:0000313" key="7">
    <source>
        <dbReference type="Proteomes" id="UP000306954"/>
    </source>
</evidence>
<organism evidence="6 7">
    <name type="scientific">Wallemia ichthyophaga</name>
    <dbReference type="NCBI Taxonomy" id="245174"/>
    <lineage>
        <taxon>Eukaryota</taxon>
        <taxon>Fungi</taxon>
        <taxon>Dikarya</taxon>
        <taxon>Basidiomycota</taxon>
        <taxon>Wallemiomycotina</taxon>
        <taxon>Wallemiomycetes</taxon>
        <taxon>Wallemiales</taxon>
        <taxon>Wallemiaceae</taxon>
        <taxon>Wallemia</taxon>
    </lineage>
</organism>
<reference evidence="6 7" key="1">
    <citation type="submission" date="2019-03" db="EMBL/GenBank/DDBJ databases">
        <title>Sequencing 23 genomes of Wallemia ichthyophaga.</title>
        <authorList>
            <person name="Gostincar C."/>
        </authorList>
    </citation>
    <scope>NUCLEOTIDE SEQUENCE [LARGE SCALE GENOMIC DNA]</scope>
    <source>
        <strain evidence="6 7">EXF-8621</strain>
    </source>
</reference>